<evidence type="ECO:0000256" key="4">
    <source>
        <dbReference type="PROSITE-ProRule" id="PRU00335"/>
    </source>
</evidence>
<evidence type="ECO:0000313" key="8">
    <source>
        <dbReference type="Proteomes" id="UP001235874"/>
    </source>
</evidence>
<dbReference type="Gene3D" id="1.10.10.60">
    <property type="entry name" value="Homeodomain-like"/>
    <property type="match status" value="1"/>
</dbReference>
<protein>
    <submittedName>
        <fullName evidence="7">TetR/AcrR family transcriptional regulator</fullName>
    </submittedName>
</protein>
<dbReference type="Pfam" id="PF00440">
    <property type="entry name" value="TetR_N"/>
    <property type="match status" value="1"/>
</dbReference>
<dbReference type="FunFam" id="1.10.10.60:FF:000141">
    <property type="entry name" value="TetR family transcriptional regulator"/>
    <property type="match status" value="1"/>
</dbReference>
<reference evidence="7 8" key="1">
    <citation type="submission" date="2023-07" db="EMBL/GenBank/DDBJ databases">
        <title>Micromonospora profundi TRM 95458 converts glycerol to a new osmotic compound.</title>
        <authorList>
            <person name="Lu D."/>
        </authorList>
    </citation>
    <scope>NUCLEOTIDE SEQUENCE [LARGE SCALE GENOMIC DNA]</scope>
    <source>
        <strain evidence="7 8">TRM95458</strain>
    </source>
</reference>
<dbReference type="InterPro" id="IPR009057">
    <property type="entry name" value="Homeodomain-like_sf"/>
</dbReference>
<dbReference type="InterPro" id="IPR039536">
    <property type="entry name" value="TetR_C_Proteobacteria"/>
</dbReference>
<evidence type="ECO:0000256" key="2">
    <source>
        <dbReference type="ARBA" id="ARBA00023125"/>
    </source>
</evidence>
<dbReference type="GO" id="GO:0003700">
    <property type="term" value="F:DNA-binding transcription factor activity"/>
    <property type="evidence" value="ECO:0007669"/>
    <property type="project" value="TreeGrafter"/>
</dbReference>
<dbReference type="KEGG" id="mprn:Q3V37_15325"/>
<dbReference type="SUPFAM" id="SSF48498">
    <property type="entry name" value="Tetracyclin repressor-like, C-terminal domain"/>
    <property type="match status" value="1"/>
</dbReference>
<dbReference type="Pfam" id="PF14246">
    <property type="entry name" value="TetR_C_7"/>
    <property type="match status" value="1"/>
</dbReference>
<keyword evidence="1" id="KW-0805">Transcription regulation</keyword>
<dbReference type="AlphaFoldDB" id="A0AAJ6I101"/>
<feature type="domain" description="HTH tetR-type" evidence="6">
    <location>
        <begin position="14"/>
        <end position="74"/>
    </location>
</feature>
<evidence type="ECO:0000256" key="5">
    <source>
        <dbReference type="SAM" id="MobiDB-lite"/>
    </source>
</evidence>
<evidence type="ECO:0000256" key="1">
    <source>
        <dbReference type="ARBA" id="ARBA00023015"/>
    </source>
</evidence>
<dbReference type="InterPro" id="IPR050109">
    <property type="entry name" value="HTH-type_TetR-like_transc_reg"/>
</dbReference>
<keyword evidence="2 4" id="KW-0238">DNA-binding</keyword>
<dbReference type="SUPFAM" id="SSF46689">
    <property type="entry name" value="Homeodomain-like"/>
    <property type="match status" value="1"/>
</dbReference>
<dbReference type="Gene3D" id="1.10.357.10">
    <property type="entry name" value="Tetracycline Repressor, domain 2"/>
    <property type="match status" value="1"/>
</dbReference>
<keyword evidence="3" id="KW-0804">Transcription</keyword>
<name>A0AAJ6I101_9ACTN</name>
<gene>
    <name evidence="7" type="ORF">Q3V37_15325</name>
</gene>
<proteinExistence type="predicted"/>
<evidence type="ECO:0000256" key="3">
    <source>
        <dbReference type="ARBA" id="ARBA00023163"/>
    </source>
</evidence>
<dbReference type="GO" id="GO:0045892">
    <property type="term" value="P:negative regulation of DNA-templated transcription"/>
    <property type="evidence" value="ECO:0007669"/>
    <property type="project" value="UniProtKB-ARBA"/>
</dbReference>
<dbReference type="GO" id="GO:0000976">
    <property type="term" value="F:transcription cis-regulatory region binding"/>
    <property type="evidence" value="ECO:0007669"/>
    <property type="project" value="TreeGrafter"/>
</dbReference>
<dbReference type="PANTHER" id="PTHR30055">
    <property type="entry name" value="HTH-TYPE TRANSCRIPTIONAL REGULATOR RUTR"/>
    <property type="match status" value="1"/>
</dbReference>
<dbReference type="InterPro" id="IPR036271">
    <property type="entry name" value="Tet_transcr_reg_TetR-rel_C_sf"/>
</dbReference>
<accession>A0AAJ6I101</accession>
<evidence type="ECO:0000259" key="6">
    <source>
        <dbReference type="PROSITE" id="PS50977"/>
    </source>
</evidence>
<dbReference type="InterPro" id="IPR001647">
    <property type="entry name" value="HTH_TetR"/>
</dbReference>
<feature type="region of interest" description="Disordered" evidence="5">
    <location>
        <begin position="207"/>
        <end position="226"/>
    </location>
</feature>
<dbReference type="PRINTS" id="PR00455">
    <property type="entry name" value="HTHTETR"/>
</dbReference>
<dbReference type="Proteomes" id="UP001235874">
    <property type="component" value="Chromosome"/>
</dbReference>
<keyword evidence="8" id="KW-1185">Reference proteome</keyword>
<feature type="DNA-binding region" description="H-T-H motif" evidence="4">
    <location>
        <begin position="37"/>
        <end position="56"/>
    </location>
</feature>
<sequence length="226" mass="24890">MGRVVTTYHQRVAQEKRALIVAAATALFLELGYDRTSLAQIAERSGVSRATLFKQFPSKAALFDAIVTESWSTADEEDPPPAGNLVDGLRAIGRRYAELLSQPQMTDLFRIVIAELPRFPELAHAQFSQGKMPYFESVRGYLLAEHEAGTARVEDVELAATQFLGMISNYVFWPTLLVPGWEVSAERVTQVVDEAVRTIAARYAVTGPETPSTWTGTPGSPRTSSR</sequence>
<dbReference type="PROSITE" id="PS50977">
    <property type="entry name" value="HTH_TETR_2"/>
    <property type="match status" value="1"/>
</dbReference>
<dbReference type="PANTHER" id="PTHR30055:SF146">
    <property type="entry name" value="HTH-TYPE TRANSCRIPTIONAL DUAL REGULATOR CECR"/>
    <property type="match status" value="1"/>
</dbReference>
<dbReference type="RefSeq" id="WP_167943247.1">
    <property type="nucleotide sequence ID" value="NZ_CP130472.1"/>
</dbReference>
<organism evidence="7 8">
    <name type="scientific">Micromonospora profundi</name>
    <dbReference type="NCBI Taxonomy" id="1420889"/>
    <lineage>
        <taxon>Bacteria</taxon>
        <taxon>Bacillati</taxon>
        <taxon>Actinomycetota</taxon>
        <taxon>Actinomycetes</taxon>
        <taxon>Micromonosporales</taxon>
        <taxon>Micromonosporaceae</taxon>
        <taxon>Micromonospora</taxon>
    </lineage>
</organism>
<evidence type="ECO:0000313" key="7">
    <source>
        <dbReference type="EMBL" id="WLS48484.1"/>
    </source>
</evidence>
<dbReference type="EMBL" id="CP130472">
    <property type="protein sequence ID" value="WLS48484.1"/>
    <property type="molecule type" value="Genomic_DNA"/>
</dbReference>